<proteinExistence type="predicted"/>
<organism evidence="1 2">
    <name type="scientific">Thermofilum adornatum</name>
    <dbReference type="NCBI Taxonomy" id="1365176"/>
    <lineage>
        <taxon>Archaea</taxon>
        <taxon>Thermoproteota</taxon>
        <taxon>Thermoprotei</taxon>
        <taxon>Thermofilales</taxon>
        <taxon>Thermofilaceae</taxon>
        <taxon>Thermofilum</taxon>
    </lineage>
</organism>
<name>S5ZUZ9_9CREN</name>
<dbReference type="KEGG" id="thb:N186_02490"/>
<dbReference type="EMBL" id="CP006646">
    <property type="protein sequence ID" value="AGT34879.1"/>
    <property type="molecule type" value="Genomic_DNA"/>
</dbReference>
<keyword evidence="2" id="KW-1185">Reference proteome</keyword>
<gene>
    <name evidence="1" type="ORF">N186_02490</name>
</gene>
<dbReference type="PATRIC" id="fig|1365176.7.peg.490"/>
<dbReference type="HOGENOM" id="CLU_050339_0_0_2"/>
<dbReference type="Proteomes" id="UP000015543">
    <property type="component" value="Chromosome"/>
</dbReference>
<sequence length="442" mass="50982">MTQSNETDSYKEVILQELLKRTSLPLLGEDIKVAVKMLKASLIGNKISFSKDTILEVAKQLGLTPSLSEIKSPRPNLPTTYRAYFTIRDKSVTIAIEQTDIPLVHKFNSLEIRCKSAGTINSYFLDFYDFISNLIAKGIFVFDRDNPKEVLVKDPERFRKILDDLENEFSDKLIIPEKNIFLSILLSYQRIVNYYFLKKGDTLIRLERIGKTLKYVDKRVVIVPQDIVRDSELILEVFISATEESGALWAGITPRWYSIHIFLNPCESIWSSMASYEEIKKYQISFEDKITLDNELEKLLLRTVKGIDKEFLLKSGLFRLSSTKPNNKQGTNLHQEVQELLANLGRELELQSIIEYNLGNTRIDVAWLDKGLLKFAFEIVIEGSILEALYRLQNVNAEKKILIVKDDRLKEAEGKAHNEIKIIPLSYLYNRSKIDLIRHLLL</sequence>
<evidence type="ECO:0000313" key="2">
    <source>
        <dbReference type="Proteomes" id="UP000015543"/>
    </source>
</evidence>
<protein>
    <submittedName>
        <fullName evidence="1">Uncharacterized protein</fullName>
    </submittedName>
</protein>
<reference evidence="1 2" key="1">
    <citation type="journal article" date="2013" name="Genome Announc.">
        <title>Complete Genomic Sequence of 'Thermofilum adornatus' Strain 1910bT, a Hyperthermophilic Anaerobic Organotrophic Crenarchaeon.</title>
        <authorList>
            <person name="Dominova I.N."/>
            <person name="Kublanov I.V."/>
            <person name="Podosokorskaya O.A."/>
            <person name="Derbikova K.S."/>
            <person name="Patrushev M.V."/>
            <person name="Toshchakov S.V."/>
        </authorList>
    </citation>
    <scope>NUCLEOTIDE SEQUENCE [LARGE SCALE GENOMIC DNA]</scope>
    <source>
        <strain evidence="2">1910b</strain>
    </source>
</reference>
<accession>S5ZUZ9</accession>
<evidence type="ECO:0000313" key="1">
    <source>
        <dbReference type="EMBL" id="AGT34879.1"/>
    </source>
</evidence>
<dbReference type="AlphaFoldDB" id="S5ZUZ9"/>